<keyword evidence="12" id="KW-0511">Multifunctional enzyme</keyword>
<evidence type="ECO:0000313" key="19">
    <source>
        <dbReference type="Proteomes" id="UP000248090"/>
    </source>
</evidence>
<comment type="pathway">
    <text evidence="1">Cofactor biosynthesis; adenosylcobalamin biosynthesis.</text>
</comment>
<dbReference type="InterPro" id="IPR006367">
    <property type="entry name" value="Sirohaem_synthase_N"/>
</dbReference>
<dbReference type="CDD" id="cd11642">
    <property type="entry name" value="SUMT"/>
    <property type="match status" value="1"/>
</dbReference>
<feature type="domain" description="Tetrapyrrole methylase" evidence="17">
    <location>
        <begin position="214"/>
        <end position="431"/>
    </location>
</feature>
<dbReference type="EMBL" id="LAPT01000077">
    <property type="protein sequence ID" value="PXF30382.1"/>
    <property type="molecule type" value="Genomic_DNA"/>
</dbReference>
<evidence type="ECO:0000256" key="1">
    <source>
        <dbReference type="ARBA" id="ARBA00004953"/>
    </source>
</evidence>
<comment type="pathway">
    <text evidence="2">Porphyrin-containing compound metabolism; siroheme biosynthesis; sirohydrochlorin from precorrin-2: step 1/1.</text>
</comment>
<dbReference type="PROSITE" id="PS00839">
    <property type="entry name" value="SUMT_1"/>
    <property type="match status" value="1"/>
</dbReference>
<keyword evidence="16" id="KW-0472">Membrane</keyword>
<dbReference type="Gene3D" id="3.30.950.10">
    <property type="entry name" value="Methyltransferase, Cobalt-precorrin-4 Transmethylase, Domain 2"/>
    <property type="match status" value="1"/>
</dbReference>
<dbReference type="Gene3D" id="3.40.1010.10">
    <property type="entry name" value="Cobalt-precorrin-4 Transmethylase, Domain 1"/>
    <property type="match status" value="1"/>
</dbReference>
<dbReference type="RefSeq" id="WP_110188176.1">
    <property type="nucleotide sequence ID" value="NZ_CP177354.1"/>
</dbReference>
<comment type="caution">
    <text evidence="18">The sequence shown here is derived from an EMBL/GenBank/DDBJ whole genome shotgun (WGS) entry which is preliminary data.</text>
</comment>
<keyword evidence="19" id="KW-1185">Reference proteome</keyword>
<evidence type="ECO:0000256" key="16">
    <source>
        <dbReference type="SAM" id="Phobius"/>
    </source>
</evidence>
<keyword evidence="9" id="KW-0520">NAD</keyword>
<organism evidence="18 19">
    <name type="scientific">Pokkaliibacter plantistimulans</name>
    <dbReference type="NCBI Taxonomy" id="1635171"/>
    <lineage>
        <taxon>Bacteria</taxon>
        <taxon>Pseudomonadati</taxon>
        <taxon>Pseudomonadota</taxon>
        <taxon>Gammaproteobacteria</taxon>
        <taxon>Oceanospirillales</taxon>
        <taxon>Balneatrichaceae</taxon>
        <taxon>Pokkaliibacter</taxon>
    </lineage>
</organism>
<evidence type="ECO:0000259" key="17">
    <source>
        <dbReference type="Pfam" id="PF00590"/>
    </source>
</evidence>
<evidence type="ECO:0000313" key="18">
    <source>
        <dbReference type="EMBL" id="PXF30382.1"/>
    </source>
</evidence>
<accession>A0ABX5LUN4</accession>
<evidence type="ECO:0000256" key="8">
    <source>
        <dbReference type="ARBA" id="ARBA00023002"/>
    </source>
</evidence>
<dbReference type="InterPro" id="IPR035996">
    <property type="entry name" value="4pyrrol_Methylase_sf"/>
</dbReference>
<keyword evidence="5 15" id="KW-0489">Methyltransferase</keyword>
<evidence type="ECO:0000256" key="13">
    <source>
        <dbReference type="ARBA" id="ARBA00025705"/>
    </source>
</evidence>
<evidence type="ECO:0000256" key="12">
    <source>
        <dbReference type="ARBA" id="ARBA00023268"/>
    </source>
</evidence>
<evidence type="ECO:0000256" key="15">
    <source>
        <dbReference type="RuleBase" id="RU003960"/>
    </source>
</evidence>
<dbReference type="NCBIfam" id="NF007922">
    <property type="entry name" value="PRK10637.1"/>
    <property type="match status" value="1"/>
</dbReference>
<comment type="pathway">
    <text evidence="13">Porphyrin-containing compound metabolism; siroheme biosynthesis; precorrin-2 from uroporphyrinogen III: step 1/1.</text>
</comment>
<dbReference type="NCBIfam" id="TIGR01469">
    <property type="entry name" value="cobA_cysG_Cterm"/>
    <property type="match status" value="1"/>
</dbReference>
<proteinExistence type="inferred from homology"/>
<name>A0ABX5LUN4_9GAMM</name>
<keyword evidence="16" id="KW-0812">Transmembrane</keyword>
<dbReference type="InterPro" id="IPR014776">
    <property type="entry name" value="4pyrrole_Mease_sub2"/>
</dbReference>
<dbReference type="InterPro" id="IPR003043">
    <property type="entry name" value="Uropor_MeTrfase_CS"/>
</dbReference>
<comment type="similarity">
    <text evidence="3 15">Belongs to the precorrin methyltransferase family.</text>
</comment>
<dbReference type="InterPro" id="IPR006366">
    <property type="entry name" value="CobA/CysG_C"/>
</dbReference>
<keyword evidence="6 15" id="KW-0808">Transferase</keyword>
<protein>
    <recommendedName>
        <fullName evidence="17">Tetrapyrrole methylase domain-containing protein</fullName>
    </recommendedName>
</protein>
<dbReference type="InterPro" id="IPR036291">
    <property type="entry name" value="NAD(P)-bd_dom_sf"/>
</dbReference>
<dbReference type="InterPro" id="IPR012409">
    <property type="entry name" value="Sirohaem_synth"/>
</dbReference>
<feature type="transmembrane region" description="Helical" evidence="16">
    <location>
        <begin position="383"/>
        <end position="402"/>
    </location>
</feature>
<keyword evidence="10" id="KW-0456">Lyase</keyword>
<dbReference type="InterPro" id="IPR014777">
    <property type="entry name" value="4pyrrole_Mease_sub1"/>
</dbReference>
<dbReference type="SUPFAM" id="SSF51735">
    <property type="entry name" value="NAD(P)-binding Rossmann-fold domains"/>
    <property type="match status" value="1"/>
</dbReference>
<evidence type="ECO:0000256" key="7">
    <source>
        <dbReference type="ARBA" id="ARBA00022691"/>
    </source>
</evidence>
<evidence type="ECO:0000256" key="11">
    <source>
        <dbReference type="ARBA" id="ARBA00023244"/>
    </source>
</evidence>
<evidence type="ECO:0000256" key="3">
    <source>
        <dbReference type="ARBA" id="ARBA00005879"/>
    </source>
</evidence>
<keyword evidence="8" id="KW-0560">Oxidoreductase</keyword>
<gene>
    <name evidence="18" type="ORF">WH50_15725</name>
</gene>
<dbReference type="NCBIfam" id="NF004790">
    <property type="entry name" value="PRK06136.1"/>
    <property type="match status" value="1"/>
</dbReference>
<dbReference type="SUPFAM" id="SSF75615">
    <property type="entry name" value="Siroheme synthase middle domains-like"/>
    <property type="match status" value="1"/>
</dbReference>
<evidence type="ECO:0000256" key="4">
    <source>
        <dbReference type="ARBA" id="ARBA00022573"/>
    </source>
</evidence>
<keyword evidence="7" id="KW-0949">S-adenosyl-L-methionine</keyword>
<keyword evidence="11" id="KW-0627">Porphyrin biosynthesis</keyword>
<evidence type="ECO:0000256" key="6">
    <source>
        <dbReference type="ARBA" id="ARBA00022679"/>
    </source>
</evidence>
<evidence type="ECO:0000256" key="9">
    <source>
        <dbReference type="ARBA" id="ARBA00023027"/>
    </source>
</evidence>
<dbReference type="Gene3D" id="3.30.160.110">
    <property type="entry name" value="Siroheme synthase, domain 2"/>
    <property type="match status" value="1"/>
</dbReference>
<sequence>MKSLPLFFVSQGRRALLIGGGMQAEAKLRPLLEAGFEVHLVADVLVPNVERALTDAGAHYEIRHWQEADLDQADLIIAADVSQQEAELLAQLASVRHIPINVVDRPSLCSVTFPARIQRGDVQLAVGTAGKATLLATILREEIEQLLPAGLGELAEALAQSKDRWQAALPKGAPRRDWLRSVWQEAKLGLPLQPQAVADWLQQRLPAERTQNGMVVLVGAGPGDPDLLTLKALRALQHADVIIYDRLVSPAILAMARADAERIYVGKNKGLHSLPQDQINTLLVEQAQAGKLVVRLKGGDPFIFGRGGEEVEELLAAGISCQVIPGITSASGCSAYCGIPLTHRDHAQSVTFITGHLQNINGNPQDSELNLPWTSLARPQQTVVFYMGLTALGAIVAGLLGGGMSQDTPVALIQQGTCPEQQLLLSTLAEVEADLQRQPLASPTLIIVGTVVTCAPQWETRKG</sequence>
<dbReference type="Pfam" id="PF00590">
    <property type="entry name" value="TP_methylase"/>
    <property type="match status" value="1"/>
</dbReference>
<dbReference type="InterPro" id="IPR000878">
    <property type="entry name" value="4pyrrol_Mease"/>
</dbReference>
<dbReference type="Pfam" id="PF13241">
    <property type="entry name" value="NAD_binding_7"/>
    <property type="match status" value="1"/>
</dbReference>
<evidence type="ECO:0000256" key="5">
    <source>
        <dbReference type="ARBA" id="ARBA00022603"/>
    </source>
</evidence>
<evidence type="ECO:0000256" key="2">
    <source>
        <dbReference type="ARBA" id="ARBA00005010"/>
    </source>
</evidence>
<dbReference type="PIRSF" id="PIRSF036426">
    <property type="entry name" value="Sirohaem_synth"/>
    <property type="match status" value="1"/>
</dbReference>
<dbReference type="PANTHER" id="PTHR45790">
    <property type="entry name" value="SIROHEME SYNTHASE-RELATED"/>
    <property type="match status" value="1"/>
</dbReference>
<keyword evidence="4" id="KW-0169">Cobalamin biosynthesis</keyword>
<dbReference type="Proteomes" id="UP000248090">
    <property type="component" value="Unassembled WGS sequence"/>
</dbReference>
<dbReference type="InterPro" id="IPR050161">
    <property type="entry name" value="Siro_Cobalamin_biosynth"/>
</dbReference>
<evidence type="ECO:0000256" key="14">
    <source>
        <dbReference type="ARBA" id="ARBA00047561"/>
    </source>
</evidence>
<reference evidence="18 19" key="1">
    <citation type="submission" date="2015-03" db="EMBL/GenBank/DDBJ databases">
        <authorList>
            <person name="Krishnan R."/>
            <person name="Midha S."/>
            <person name="Patil P.B."/>
            <person name="Rameshkumar N."/>
        </authorList>
    </citation>
    <scope>NUCLEOTIDE SEQUENCE [LARGE SCALE GENOMIC DNA]</scope>
    <source>
        <strain evidence="18 19">L1E11</strain>
    </source>
</reference>
<dbReference type="SUPFAM" id="SSF53790">
    <property type="entry name" value="Tetrapyrrole methylase"/>
    <property type="match status" value="1"/>
</dbReference>
<dbReference type="Gene3D" id="3.40.50.720">
    <property type="entry name" value="NAD(P)-binding Rossmann-like Domain"/>
    <property type="match status" value="1"/>
</dbReference>
<evidence type="ECO:0000256" key="10">
    <source>
        <dbReference type="ARBA" id="ARBA00023239"/>
    </source>
</evidence>
<keyword evidence="16" id="KW-1133">Transmembrane helix</keyword>
<dbReference type="PROSITE" id="PS00840">
    <property type="entry name" value="SUMT_2"/>
    <property type="match status" value="1"/>
</dbReference>
<dbReference type="NCBIfam" id="TIGR01470">
    <property type="entry name" value="cysG_Nterm"/>
    <property type="match status" value="1"/>
</dbReference>
<dbReference type="PANTHER" id="PTHR45790:SF1">
    <property type="entry name" value="SIROHEME SYNTHASE"/>
    <property type="match status" value="1"/>
</dbReference>
<comment type="catalytic activity">
    <reaction evidence="14">
        <text>precorrin-2 + NAD(+) = sirohydrochlorin + NADH + 2 H(+)</text>
        <dbReference type="Rhea" id="RHEA:15613"/>
        <dbReference type="ChEBI" id="CHEBI:15378"/>
        <dbReference type="ChEBI" id="CHEBI:57540"/>
        <dbReference type="ChEBI" id="CHEBI:57945"/>
        <dbReference type="ChEBI" id="CHEBI:58351"/>
        <dbReference type="ChEBI" id="CHEBI:58827"/>
        <dbReference type="EC" id="1.3.1.76"/>
    </reaction>
</comment>